<feature type="transmembrane region" description="Helical" evidence="5">
    <location>
        <begin position="6"/>
        <end position="30"/>
    </location>
</feature>
<reference evidence="7" key="1">
    <citation type="submission" date="2023-06" db="EMBL/GenBank/DDBJ databases">
        <title>Genomic analysis of the entomopathogenic nematode Steinernema hermaphroditum.</title>
        <authorList>
            <person name="Schwarz E.M."/>
            <person name="Heppert J.K."/>
            <person name="Baniya A."/>
            <person name="Schwartz H.T."/>
            <person name="Tan C.-H."/>
            <person name="Antoshechkin I."/>
            <person name="Sternberg P.W."/>
            <person name="Goodrich-Blair H."/>
            <person name="Dillman A.R."/>
        </authorList>
    </citation>
    <scope>NUCLEOTIDE SEQUENCE</scope>
    <source>
        <strain evidence="7">PS9179</strain>
        <tissue evidence="7">Whole animal</tissue>
    </source>
</reference>
<evidence type="ECO:0000313" key="8">
    <source>
        <dbReference type="Proteomes" id="UP001175271"/>
    </source>
</evidence>
<dbReference type="Proteomes" id="UP001175271">
    <property type="component" value="Unassembled WGS sequence"/>
</dbReference>
<dbReference type="GO" id="GO:0016020">
    <property type="term" value="C:membrane"/>
    <property type="evidence" value="ECO:0007669"/>
    <property type="project" value="UniProtKB-SubCell"/>
</dbReference>
<feature type="transmembrane region" description="Helical" evidence="5">
    <location>
        <begin position="175"/>
        <end position="196"/>
    </location>
</feature>
<evidence type="ECO:0000259" key="6">
    <source>
        <dbReference type="PROSITE" id="PS50262"/>
    </source>
</evidence>
<dbReference type="PANTHER" id="PTHR23017">
    <property type="entry name" value="SERPENTINE RECEPTOR, CLASS X"/>
    <property type="match status" value="1"/>
</dbReference>
<keyword evidence="8" id="KW-1185">Reference proteome</keyword>
<gene>
    <name evidence="7" type="ORF">QR680_015821</name>
</gene>
<evidence type="ECO:0000256" key="5">
    <source>
        <dbReference type="SAM" id="Phobius"/>
    </source>
</evidence>
<dbReference type="InterPro" id="IPR017452">
    <property type="entry name" value="GPCR_Rhodpsn_7TM"/>
</dbReference>
<organism evidence="7 8">
    <name type="scientific">Steinernema hermaphroditum</name>
    <dbReference type="NCBI Taxonomy" id="289476"/>
    <lineage>
        <taxon>Eukaryota</taxon>
        <taxon>Metazoa</taxon>
        <taxon>Ecdysozoa</taxon>
        <taxon>Nematoda</taxon>
        <taxon>Chromadorea</taxon>
        <taxon>Rhabditida</taxon>
        <taxon>Tylenchina</taxon>
        <taxon>Panagrolaimomorpha</taxon>
        <taxon>Strongyloidoidea</taxon>
        <taxon>Steinernematidae</taxon>
        <taxon>Steinernema</taxon>
    </lineage>
</organism>
<feature type="transmembrane region" description="Helical" evidence="5">
    <location>
        <begin position="83"/>
        <end position="103"/>
    </location>
</feature>
<dbReference type="Gene3D" id="1.20.1070.10">
    <property type="entry name" value="Rhodopsin 7-helix transmembrane proteins"/>
    <property type="match status" value="1"/>
</dbReference>
<evidence type="ECO:0000256" key="2">
    <source>
        <dbReference type="ARBA" id="ARBA00022692"/>
    </source>
</evidence>
<comment type="subcellular location">
    <subcellularLocation>
        <location evidence="1">Membrane</location>
    </subcellularLocation>
</comment>
<evidence type="ECO:0000256" key="3">
    <source>
        <dbReference type="ARBA" id="ARBA00022989"/>
    </source>
</evidence>
<feature type="domain" description="G-protein coupled receptors family 1 profile" evidence="6">
    <location>
        <begin position="24"/>
        <end position="231"/>
    </location>
</feature>
<sequence length="327" mass="37461">MFLYKHNLIAGLLLEFAGLLGFAINYYILFRIIGARIFGRKLGYIWMSREMAHCFASTMFIAFIGPVSLWNPSIFEEFMAQQILHLIYLFKSAVYFTNLLIAVNRAVMVLSPLQYKTMFDYSRTILYITCTWIASVCAALPNVINPCQQTSLNSSVSYYAHRDECSRYIHLFDVLYAPVLFLITVVINMAVLWKLYRLPEQRKELSLCTAKKSNELRLSYMIMAEVTSALLMICIQRFGFLFKDELVSFMLTTFTWSIASAFDGLIVVIFNAGLLPESTMLDTLPLLIFPLLLLLLLKIAMFLVFCTPHLENEIPPADSQDDLIESV</sequence>
<name>A0AA39H922_9BILA</name>
<dbReference type="InterPro" id="IPR019430">
    <property type="entry name" value="7TM_GPCR_serpentine_rcpt_Srx"/>
</dbReference>
<keyword evidence="2 5" id="KW-0812">Transmembrane</keyword>
<feature type="transmembrane region" description="Helical" evidence="5">
    <location>
        <begin position="51"/>
        <end position="71"/>
    </location>
</feature>
<proteinExistence type="predicted"/>
<keyword evidence="4 5" id="KW-0472">Membrane</keyword>
<dbReference type="Pfam" id="PF10328">
    <property type="entry name" value="7TM_GPCR_Srx"/>
    <property type="match status" value="1"/>
</dbReference>
<feature type="transmembrane region" description="Helical" evidence="5">
    <location>
        <begin position="254"/>
        <end position="274"/>
    </location>
</feature>
<dbReference type="PROSITE" id="PS50262">
    <property type="entry name" value="G_PROTEIN_RECEP_F1_2"/>
    <property type="match status" value="1"/>
</dbReference>
<dbReference type="AlphaFoldDB" id="A0AA39H922"/>
<accession>A0AA39H922</accession>
<protein>
    <recommendedName>
        <fullName evidence="6">G-protein coupled receptors family 1 profile domain-containing protein</fullName>
    </recommendedName>
</protein>
<feature type="transmembrane region" description="Helical" evidence="5">
    <location>
        <begin position="217"/>
        <end position="242"/>
    </location>
</feature>
<evidence type="ECO:0000313" key="7">
    <source>
        <dbReference type="EMBL" id="KAK0401498.1"/>
    </source>
</evidence>
<evidence type="ECO:0000256" key="1">
    <source>
        <dbReference type="ARBA" id="ARBA00004370"/>
    </source>
</evidence>
<evidence type="ECO:0000256" key="4">
    <source>
        <dbReference type="ARBA" id="ARBA00023136"/>
    </source>
</evidence>
<feature type="transmembrane region" description="Helical" evidence="5">
    <location>
        <begin position="286"/>
        <end position="305"/>
    </location>
</feature>
<dbReference type="PANTHER" id="PTHR23017:SF3">
    <property type="entry name" value="G-PROTEIN COUPLED RECEPTORS FAMILY 1 PROFILE DOMAIN-CONTAINING PROTEIN"/>
    <property type="match status" value="1"/>
</dbReference>
<comment type="caution">
    <text evidence="7">The sequence shown here is derived from an EMBL/GenBank/DDBJ whole genome shotgun (WGS) entry which is preliminary data.</text>
</comment>
<dbReference type="CDD" id="cd00637">
    <property type="entry name" value="7tm_classA_rhodopsin-like"/>
    <property type="match status" value="1"/>
</dbReference>
<dbReference type="SUPFAM" id="SSF81321">
    <property type="entry name" value="Family A G protein-coupled receptor-like"/>
    <property type="match status" value="1"/>
</dbReference>
<feature type="transmembrane region" description="Helical" evidence="5">
    <location>
        <begin position="124"/>
        <end position="144"/>
    </location>
</feature>
<dbReference type="EMBL" id="JAUCMV010000004">
    <property type="protein sequence ID" value="KAK0401498.1"/>
    <property type="molecule type" value="Genomic_DNA"/>
</dbReference>
<keyword evidence="3 5" id="KW-1133">Transmembrane helix</keyword>